<dbReference type="GO" id="GO:0016791">
    <property type="term" value="F:phosphatase activity"/>
    <property type="evidence" value="ECO:0007669"/>
    <property type="project" value="TreeGrafter"/>
</dbReference>
<dbReference type="AlphaFoldDB" id="A0A517MV51"/>
<dbReference type="EMBL" id="CP036263">
    <property type="protein sequence ID" value="QDS98764.1"/>
    <property type="molecule type" value="Genomic_DNA"/>
</dbReference>
<evidence type="ECO:0000313" key="3">
    <source>
        <dbReference type="EMBL" id="QDS98764.1"/>
    </source>
</evidence>
<dbReference type="PIRSF" id="PIRSF000883">
    <property type="entry name" value="Pesterase_MJ0912"/>
    <property type="match status" value="1"/>
</dbReference>
<protein>
    <submittedName>
        <fullName evidence="3">Phosphodiesterase</fullName>
    </submittedName>
</protein>
<dbReference type="GO" id="GO:0005737">
    <property type="term" value="C:cytoplasm"/>
    <property type="evidence" value="ECO:0007669"/>
    <property type="project" value="TreeGrafter"/>
</dbReference>
<evidence type="ECO:0000259" key="2">
    <source>
        <dbReference type="Pfam" id="PF12850"/>
    </source>
</evidence>
<dbReference type="InterPro" id="IPR024654">
    <property type="entry name" value="Calcineurin-like_PHP_lpxH"/>
</dbReference>
<dbReference type="InterPro" id="IPR050126">
    <property type="entry name" value="Ap4A_hydrolase"/>
</dbReference>
<dbReference type="Pfam" id="PF12850">
    <property type="entry name" value="Metallophos_2"/>
    <property type="match status" value="1"/>
</dbReference>
<dbReference type="Proteomes" id="UP000319852">
    <property type="component" value="Chromosome"/>
</dbReference>
<sequence>MKRAIISDIHGNLEAAQAVLAHIKEQKVDEIFCLGDTIGYGPNPCECLDLVIENCKVGLLGNHDQGAMFDPEGFNSGAERAIFWTRDQLEKSTGDRAGIDRRWDFLGTLPRIHRDDPWLYVHGSPRNPVNEYVFPEDIYNQKKMEKLFALVTKACFQGHTHVPGVFLESMEFVSPDQTDHVYNIGDEKFMVNVGSVGQPRDGDPRSCYIVQEDDKISFHRVEYDIEKTSEKIYQTPDLDNFLGDRIKEGR</sequence>
<evidence type="ECO:0000313" key="4">
    <source>
        <dbReference type="Proteomes" id="UP000319852"/>
    </source>
</evidence>
<dbReference type="Gene3D" id="3.60.21.10">
    <property type="match status" value="1"/>
</dbReference>
<reference evidence="3 4" key="1">
    <citation type="submission" date="2019-02" db="EMBL/GenBank/DDBJ databases">
        <title>Deep-cultivation of Planctomycetes and their phenomic and genomic characterization uncovers novel biology.</title>
        <authorList>
            <person name="Wiegand S."/>
            <person name="Jogler M."/>
            <person name="Boedeker C."/>
            <person name="Pinto D."/>
            <person name="Vollmers J."/>
            <person name="Rivas-Marin E."/>
            <person name="Kohn T."/>
            <person name="Peeters S.H."/>
            <person name="Heuer A."/>
            <person name="Rast P."/>
            <person name="Oberbeckmann S."/>
            <person name="Bunk B."/>
            <person name="Jeske O."/>
            <person name="Meyerdierks A."/>
            <person name="Storesund J.E."/>
            <person name="Kallscheuer N."/>
            <person name="Luecker S."/>
            <person name="Lage O.M."/>
            <person name="Pohl T."/>
            <person name="Merkel B.J."/>
            <person name="Hornburger P."/>
            <person name="Mueller R.-W."/>
            <person name="Bruemmer F."/>
            <person name="Labrenz M."/>
            <person name="Spormann A.M."/>
            <person name="Op den Camp H."/>
            <person name="Overmann J."/>
            <person name="Amann R."/>
            <person name="Jetten M.S.M."/>
            <person name="Mascher T."/>
            <person name="Medema M.H."/>
            <person name="Devos D.P."/>
            <person name="Kaster A.-K."/>
            <person name="Ovreas L."/>
            <person name="Rohde M."/>
            <person name="Galperin M.Y."/>
            <person name="Jogler C."/>
        </authorList>
    </citation>
    <scope>NUCLEOTIDE SEQUENCE [LARGE SCALE GENOMIC DNA]</scope>
    <source>
        <strain evidence="3 4">HG15A2</strain>
    </source>
</reference>
<dbReference type="InterPro" id="IPR029052">
    <property type="entry name" value="Metallo-depent_PP-like"/>
</dbReference>
<name>A0A517MV51_9BACT</name>
<dbReference type="RefSeq" id="WP_145060006.1">
    <property type="nucleotide sequence ID" value="NZ_CP036263.1"/>
</dbReference>
<evidence type="ECO:0000256" key="1">
    <source>
        <dbReference type="ARBA" id="ARBA00008950"/>
    </source>
</evidence>
<dbReference type="KEGG" id="amob:HG15A2_20480"/>
<dbReference type="InterPro" id="IPR011152">
    <property type="entry name" value="Pesterase_MJ0912"/>
</dbReference>
<keyword evidence="4" id="KW-1185">Reference proteome</keyword>
<dbReference type="CDD" id="cd00838">
    <property type="entry name" value="MPP_superfamily"/>
    <property type="match status" value="1"/>
</dbReference>
<dbReference type="SUPFAM" id="SSF56300">
    <property type="entry name" value="Metallo-dependent phosphatases"/>
    <property type="match status" value="1"/>
</dbReference>
<dbReference type="OrthoDB" id="9800565at2"/>
<gene>
    <name evidence="3" type="ORF">HG15A2_20480</name>
</gene>
<accession>A0A517MV51</accession>
<organism evidence="3 4">
    <name type="scientific">Adhaeretor mobilis</name>
    <dbReference type="NCBI Taxonomy" id="1930276"/>
    <lineage>
        <taxon>Bacteria</taxon>
        <taxon>Pseudomonadati</taxon>
        <taxon>Planctomycetota</taxon>
        <taxon>Planctomycetia</taxon>
        <taxon>Pirellulales</taxon>
        <taxon>Lacipirellulaceae</taxon>
        <taxon>Adhaeretor</taxon>
    </lineage>
</organism>
<dbReference type="PANTHER" id="PTHR42850:SF2">
    <property type="entry name" value="BLL5683 PROTEIN"/>
    <property type="match status" value="1"/>
</dbReference>
<proteinExistence type="inferred from homology"/>
<comment type="similarity">
    <text evidence="1">Belongs to the metallophosphoesterase superfamily. YfcE family.</text>
</comment>
<feature type="domain" description="Calcineurin-like phosphoesterase" evidence="2">
    <location>
        <begin position="1"/>
        <end position="214"/>
    </location>
</feature>
<dbReference type="PANTHER" id="PTHR42850">
    <property type="entry name" value="METALLOPHOSPHOESTERASE"/>
    <property type="match status" value="1"/>
</dbReference>